<dbReference type="EMBL" id="CAKOGP040000001">
    <property type="protein sequence ID" value="CAJ1906214.1"/>
    <property type="molecule type" value="Genomic_DNA"/>
</dbReference>
<feature type="coiled-coil region" evidence="1">
    <location>
        <begin position="109"/>
        <end position="167"/>
    </location>
</feature>
<dbReference type="GO" id="GO:0005829">
    <property type="term" value="C:cytosol"/>
    <property type="evidence" value="ECO:0007669"/>
    <property type="project" value="TreeGrafter"/>
</dbReference>
<dbReference type="PANTHER" id="PTHR10933:SF9">
    <property type="entry name" value="IMMUNOGLOBULIN-BINDING PROTEIN 1"/>
    <property type="match status" value="1"/>
</dbReference>
<feature type="region of interest" description="Disordered" evidence="2">
    <location>
        <begin position="225"/>
        <end position="253"/>
    </location>
</feature>
<comment type="caution">
    <text evidence="3">The sequence shown here is derived from an EMBL/GenBank/DDBJ whole genome shotgun (WGS) entry which is preliminary data.</text>
</comment>
<dbReference type="InterPro" id="IPR038511">
    <property type="entry name" value="TAP42/TAP46-like_sf"/>
</dbReference>
<dbReference type="Pfam" id="PF04177">
    <property type="entry name" value="TAP42"/>
    <property type="match status" value="1"/>
</dbReference>
<organism evidence="3 4">
    <name type="scientific">Cylindrotheca closterium</name>
    <dbReference type="NCBI Taxonomy" id="2856"/>
    <lineage>
        <taxon>Eukaryota</taxon>
        <taxon>Sar</taxon>
        <taxon>Stramenopiles</taxon>
        <taxon>Ochrophyta</taxon>
        <taxon>Bacillariophyta</taxon>
        <taxon>Bacillariophyceae</taxon>
        <taxon>Bacillariophycidae</taxon>
        <taxon>Bacillariales</taxon>
        <taxon>Bacillariaceae</taxon>
        <taxon>Cylindrotheca</taxon>
    </lineage>
</organism>
<dbReference type="AlphaFoldDB" id="A0AAD2FAW0"/>
<dbReference type="Proteomes" id="UP001295423">
    <property type="component" value="Unassembled WGS sequence"/>
</dbReference>
<reference evidence="3" key="1">
    <citation type="submission" date="2023-08" db="EMBL/GenBank/DDBJ databases">
        <authorList>
            <person name="Audoor S."/>
            <person name="Bilcke G."/>
        </authorList>
    </citation>
    <scope>NUCLEOTIDE SEQUENCE</scope>
</reference>
<sequence>MSENQASAGSPNGESLKEKLLRGSVLADSNAQEAIPILEAVQKDVVAVSLFSQNETLEDVSTKTIPFLALEHLLAIAYTNLPASPGKIVERKSNILKCCDLWAAFLGRLERLEQLTKEEEKEFHELLEETDISKPMPVPNRDIKIAKFKAQQEAKKEAQQLKALRERRGRMGMAADEEVDGHDEESLERSIFLKQLELQKSDALEQWASSKRELPMIEMMVKMEEERKRTQKHQGGPPVQDTRPPPNSGKPLQLTQVTKSATGQLQFNRSEVRSKVFQPGWNQPTMSLEELGEREYHEAMEREERSKLAEAENMNKPRRYKELVRDGMEDNKELVDASAKLDRDWDDWKDQNPRGSGNKHAMRGDKNF</sequence>
<protein>
    <recommendedName>
        <fullName evidence="5">TAP42-like protein</fullName>
    </recommendedName>
</protein>
<dbReference type="Gene3D" id="1.25.40.540">
    <property type="entry name" value="TAP42-like family"/>
    <property type="match status" value="1"/>
</dbReference>
<evidence type="ECO:0000256" key="2">
    <source>
        <dbReference type="SAM" id="MobiDB-lite"/>
    </source>
</evidence>
<dbReference type="GO" id="GO:0009966">
    <property type="term" value="P:regulation of signal transduction"/>
    <property type="evidence" value="ECO:0007669"/>
    <property type="project" value="InterPro"/>
</dbReference>
<evidence type="ECO:0000256" key="1">
    <source>
        <dbReference type="SAM" id="Coils"/>
    </source>
</evidence>
<keyword evidence="4" id="KW-1185">Reference proteome</keyword>
<gene>
    <name evidence="3" type="ORF">CYCCA115_LOCUS451</name>
</gene>
<name>A0AAD2FAW0_9STRA</name>
<feature type="compositionally biased region" description="Basic and acidic residues" evidence="2">
    <location>
        <begin position="342"/>
        <end position="352"/>
    </location>
</feature>
<dbReference type="InterPro" id="IPR007304">
    <property type="entry name" value="TAP46-like"/>
</dbReference>
<keyword evidence="1" id="KW-0175">Coiled coil</keyword>
<dbReference type="GO" id="GO:0035303">
    <property type="term" value="P:regulation of dephosphorylation"/>
    <property type="evidence" value="ECO:0007669"/>
    <property type="project" value="TreeGrafter"/>
</dbReference>
<dbReference type="PANTHER" id="PTHR10933">
    <property type="entry name" value="IMMUNOGLOBULIN-BINDING PROTEIN 1"/>
    <property type="match status" value="1"/>
</dbReference>
<dbReference type="GO" id="GO:0051721">
    <property type="term" value="F:protein phosphatase 2A binding"/>
    <property type="evidence" value="ECO:0007669"/>
    <property type="project" value="TreeGrafter"/>
</dbReference>
<evidence type="ECO:0000313" key="4">
    <source>
        <dbReference type="Proteomes" id="UP001295423"/>
    </source>
</evidence>
<evidence type="ECO:0000313" key="3">
    <source>
        <dbReference type="EMBL" id="CAJ1906214.1"/>
    </source>
</evidence>
<proteinExistence type="predicted"/>
<evidence type="ECO:0008006" key="5">
    <source>
        <dbReference type="Google" id="ProtNLM"/>
    </source>
</evidence>
<feature type="region of interest" description="Disordered" evidence="2">
    <location>
        <begin position="342"/>
        <end position="368"/>
    </location>
</feature>
<accession>A0AAD2FAW0</accession>